<evidence type="ECO:0000313" key="1">
    <source>
        <dbReference type="EMBL" id="MCI91438.1"/>
    </source>
</evidence>
<proteinExistence type="predicted"/>
<evidence type="ECO:0000313" key="2">
    <source>
        <dbReference type="Proteomes" id="UP000265520"/>
    </source>
</evidence>
<feature type="non-terminal residue" evidence="1">
    <location>
        <position position="1"/>
    </location>
</feature>
<dbReference type="AlphaFoldDB" id="A0A392VSR1"/>
<name>A0A392VSR1_9FABA</name>
<dbReference type="EMBL" id="LXQA011272047">
    <property type="protein sequence ID" value="MCI91438.1"/>
    <property type="molecule type" value="Genomic_DNA"/>
</dbReference>
<protein>
    <submittedName>
        <fullName evidence="1">Uncharacterized protein</fullName>
    </submittedName>
</protein>
<accession>A0A392VSR1</accession>
<sequence length="55" mass="5821">SLSDGFLAERGHTFLMIAERGNWSLSELVAGGSQGSPVTLFLSALLSLELAERAN</sequence>
<reference evidence="1 2" key="1">
    <citation type="journal article" date="2018" name="Front. Plant Sci.">
        <title>Red Clover (Trifolium pratense) and Zigzag Clover (T. medium) - A Picture of Genomic Similarities and Differences.</title>
        <authorList>
            <person name="Dluhosova J."/>
            <person name="Istvanek J."/>
            <person name="Nedelnik J."/>
            <person name="Repkova J."/>
        </authorList>
    </citation>
    <scope>NUCLEOTIDE SEQUENCE [LARGE SCALE GENOMIC DNA]</scope>
    <source>
        <strain evidence="2">cv. 10/8</strain>
        <tissue evidence="1">Leaf</tissue>
    </source>
</reference>
<organism evidence="1 2">
    <name type="scientific">Trifolium medium</name>
    <dbReference type="NCBI Taxonomy" id="97028"/>
    <lineage>
        <taxon>Eukaryota</taxon>
        <taxon>Viridiplantae</taxon>
        <taxon>Streptophyta</taxon>
        <taxon>Embryophyta</taxon>
        <taxon>Tracheophyta</taxon>
        <taxon>Spermatophyta</taxon>
        <taxon>Magnoliopsida</taxon>
        <taxon>eudicotyledons</taxon>
        <taxon>Gunneridae</taxon>
        <taxon>Pentapetalae</taxon>
        <taxon>rosids</taxon>
        <taxon>fabids</taxon>
        <taxon>Fabales</taxon>
        <taxon>Fabaceae</taxon>
        <taxon>Papilionoideae</taxon>
        <taxon>50 kb inversion clade</taxon>
        <taxon>NPAAA clade</taxon>
        <taxon>Hologalegina</taxon>
        <taxon>IRL clade</taxon>
        <taxon>Trifolieae</taxon>
        <taxon>Trifolium</taxon>
    </lineage>
</organism>
<dbReference type="Proteomes" id="UP000265520">
    <property type="component" value="Unassembled WGS sequence"/>
</dbReference>
<comment type="caution">
    <text evidence="1">The sequence shown here is derived from an EMBL/GenBank/DDBJ whole genome shotgun (WGS) entry which is preliminary data.</text>
</comment>
<keyword evidence="2" id="KW-1185">Reference proteome</keyword>